<dbReference type="AlphaFoldDB" id="A0AAV8SYB6"/>
<protein>
    <submittedName>
        <fullName evidence="2">Uncharacterized protein</fullName>
    </submittedName>
</protein>
<feature type="compositionally biased region" description="Polar residues" evidence="1">
    <location>
        <begin position="133"/>
        <end position="145"/>
    </location>
</feature>
<reference evidence="2 3" key="1">
    <citation type="submission" date="2021-09" db="EMBL/GenBank/DDBJ databases">
        <title>Genomic insights and catalytic innovation underlie evolution of tropane alkaloids biosynthesis.</title>
        <authorList>
            <person name="Wang Y.-J."/>
            <person name="Tian T."/>
            <person name="Huang J.-P."/>
            <person name="Huang S.-X."/>
        </authorList>
    </citation>
    <scope>NUCLEOTIDE SEQUENCE [LARGE SCALE GENOMIC DNA]</scope>
    <source>
        <strain evidence="2">KIB-2018</strain>
        <tissue evidence="2">Leaf</tissue>
    </source>
</reference>
<name>A0AAV8SYB6_9ROSI</name>
<feature type="region of interest" description="Disordered" evidence="1">
    <location>
        <begin position="106"/>
        <end position="145"/>
    </location>
</feature>
<evidence type="ECO:0000313" key="2">
    <source>
        <dbReference type="EMBL" id="KAJ8759475.1"/>
    </source>
</evidence>
<organism evidence="2 3">
    <name type="scientific">Erythroxylum novogranatense</name>
    <dbReference type="NCBI Taxonomy" id="1862640"/>
    <lineage>
        <taxon>Eukaryota</taxon>
        <taxon>Viridiplantae</taxon>
        <taxon>Streptophyta</taxon>
        <taxon>Embryophyta</taxon>
        <taxon>Tracheophyta</taxon>
        <taxon>Spermatophyta</taxon>
        <taxon>Magnoliopsida</taxon>
        <taxon>eudicotyledons</taxon>
        <taxon>Gunneridae</taxon>
        <taxon>Pentapetalae</taxon>
        <taxon>rosids</taxon>
        <taxon>fabids</taxon>
        <taxon>Malpighiales</taxon>
        <taxon>Erythroxylaceae</taxon>
        <taxon>Erythroxylum</taxon>
    </lineage>
</organism>
<dbReference type="PANTHER" id="PTHR47292">
    <property type="entry name" value="TRANSCRIPTION ELONGATION FACTOR (TFIIS) FAMILY PROTEIN-RELATED"/>
    <property type="match status" value="1"/>
</dbReference>
<sequence length="824" mass="89710">MNRLDLEESRTKNSFWHFHPPQQPDCLGSVKSLSDCCGALGDRRGRLRRQGSTSLSNPEINSFEFAKSLEAGSNCLNRRNRSSIESTMENNEVRLLFSVDSTSRTSEQKKVGRAAGTSSCDSGSDNPKDCSASLHSQTGASSTQNVLMKSDVSMENRKLLIKNSSELIKRNLHDDWLNIGEDALKRVQASYQKKRLKTESSSSNSTHLIHSAASKDSCQETSVDTKSCEQIKHCDTDASSFNNSKCSLDKGAIRSPVSAQVVSPQSQDNSSKAFARAVLEHHNKLGGVIVNDDPVITSSCEILNLANRGNQDLPLVKSCYNKTHPCKVDQRISGQVEQGVVMYKEACGSCSLGQDGSGDSGHLNSVDSGVSMKHFPIGTKGEVQLNNVGDNCHKLCSNNNKLESGVSLRSEEMSLEVKKLYHTSSMMLSHLSVKAEARNAGYDPFNAAGIHLSESTLASEVDYPEKNIGAAQLVSKPTPVVAKTGYPICLPTPNLQLDHEDGGWRGSAATSAFRPTSFPGSFGFEVPSTTDNSNNHSLRSSRHNLIDLNISVDVDDCDTELLTNKFARPQSCFPSKDSSLEIVSMQPKRFSIDLNSGGENDEECHEVSLPASVPRKSPRDFDLNDNANFADVCCETDEQNQETPISRQQESDDPVITLSRNVIQPESSFVDPLWTDSGPTRSSSYGHAKPFLLATPYTVSPSPVGQVQGAMSLNQPSPHVFPYHNAYFIDSNNHLSSTIHHSGVIPCLTYPRPTTFFPRMLGSTFSGGSRLVSVAGGSNFSDAAMVRPSFDPSGRQGLLLVQNPPNGLFSTSYPVYYTHQEEET</sequence>
<proteinExistence type="predicted"/>
<feature type="compositionally biased region" description="Polar residues" evidence="1">
    <location>
        <begin position="116"/>
        <end position="125"/>
    </location>
</feature>
<feature type="region of interest" description="Disordered" evidence="1">
    <location>
        <begin position="195"/>
        <end position="216"/>
    </location>
</feature>
<gene>
    <name evidence="2" type="ORF">K2173_007088</name>
</gene>
<accession>A0AAV8SYB6</accession>
<dbReference type="PANTHER" id="PTHR47292:SF3">
    <property type="entry name" value="PROTEIN WAVE"/>
    <property type="match status" value="1"/>
</dbReference>
<evidence type="ECO:0000256" key="1">
    <source>
        <dbReference type="SAM" id="MobiDB-lite"/>
    </source>
</evidence>
<keyword evidence="3" id="KW-1185">Reference proteome</keyword>
<comment type="caution">
    <text evidence="2">The sequence shown here is derived from an EMBL/GenBank/DDBJ whole genome shotgun (WGS) entry which is preliminary data.</text>
</comment>
<evidence type="ECO:0000313" key="3">
    <source>
        <dbReference type="Proteomes" id="UP001159364"/>
    </source>
</evidence>
<dbReference type="Proteomes" id="UP001159364">
    <property type="component" value="Linkage Group LG07"/>
</dbReference>
<dbReference type="EMBL" id="JAIWQS010000007">
    <property type="protein sequence ID" value="KAJ8759475.1"/>
    <property type="molecule type" value="Genomic_DNA"/>
</dbReference>